<dbReference type="InterPro" id="IPR013785">
    <property type="entry name" value="Aldolase_TIM"/>
</dbReference>
<dbReference type="Proteomes" id="UP000694570">
    <property type="component" value="Unplaced"/>
</dbReference>
<dbReference type="CDD" id="cd07938">
    <property type="entry name" value="DRE_TIM_HMGL"/>
    <property type="match status" value="1"/>
</dbReference>
<dbReference type="SUPFAM" id="SSF51569">
    <property type="entry name" value="Aldolase"/>
    <property type="match status" value="1"/>
</dbReference>
<dbReference type="PANTHER" id="PTHR42738:SF1">
    <property type="entry name" value="HYDROXYMETHYLGLUTARYL-COA LYASE, MITOCHONDRIAL"/>
    <property type="match status" value="1"/>
</dbReference>
<feature type="domain" description="Pyruvate carboxyltransferase" evidence="7">
    <location>
        <begin position="35"/>
        <end position="298"/>
    </location>
</feature>
<evidence type="ECO:0000256" key="2">
    <source>
        <dbReference type="ARBA" id="ARBA00009405"/>
    </source>
</evidence>
<comment type="similarity">
    <text evidence="2">Belongs to the HMG-CoA lyase family.</text>
</comment>
<dbReference type="NCBIfam" id="NF004283">
    <property type="entry name" value="PRK05692.1"/>
    <property type="match status" value="1"/>
</dbReference>
<sequence>MEFSGSSLVSRKLCWLKPRPVQVSTSSVGTFPKRVKIVEVGPRDGLQNEKNIIPTPTKIKLVDMLSETGLPVIEVTSFVSPKWVPQMADHTEVLKGIQKFPGVNYPVLTPNLRAFQTAVAAGAKEVAVFVAASELFTKKNVNCSTDESFQRCDEILKAARVAGIPVRGYVSCVLGCPYEGKISPAKVAKVTKKIYSMGCYEISLGDTIGVGTPGLMKAMLSAVMQEVPVSALAVHCHDTYGQALANTLMALQVIRACPRLKVQVHSPKGHGLKLCEGGGEGLEVEAGGEGKRRLTAVFHLCFQQAPTVPKAQSCVPGPKLAVVGTDM</sequence>
<evidence type="ECO:0000256" key="6">
    <source>
        <dbReference type="ARBA" id="ARBA00049877"/>
    </source>
</evidence>
<reference evidence="8" key="1">
    <citation type="submission" date="2025-05" db="UniProtKB">
        <authorList>
            <consortium name="Ensembl"/>
        </authorList>
    </citation>
    <scope>IDENTIFICATION</scope>
</reference>
<name>A0A8D1R7Z1_PIG</name>
<dbReference type="Pfam" id="PF00682">
    <property type="entry name" value="HMGL-like"/>
    <property type="match status" value="1"/>
</dbReference>
<dbReference type="FunFam" id="3.20.20.70:FF:000071">
    <property type="entry name" value="Hydroxymethylglutaryl-CoA lyase"/>
    <property type="match status" value="1"/>
</dbReference>
<dbReference type="Gene3D" id="3.20.20.70">
    <property type="entry name" value="Aldolase class I"/>
    <property type="match status" value="1"/>
</dbReference>
<dbReference type="InterPro" id="IPR043594">
    <property type="entry name" value="HMGL"/>
</dbReference>
<proteinExistence type="inferred from homology"/>
<evidence type="ECO:0000256" key="5">
    <source>
        <dbReference type="ARBA" id="ARBA00023239"/>
    </source>
</evidence>
<dbReference type="PANTHER" id="PTHR42738">
    <property type="entry name" value="HYDROXYMETHYLGLUTARYL-COA LYASE"/>
    <property type="match status" value="1"/>
</dbReference>
<organism evidence="8 9">
    <name type="scientific">Sus scrofa</name>
    <name type="common">Pig</name>
    <dbReference type="NCBI Taxonomy" id="9823"/>
    <lineage>
        <taxon>Eukaryota</taxon>
        <taxon>Metazoa</taxon>
        <taxon>Chordata</taxon>
        <taxon>Craniata</taxon>
        <taxon>Vertebrata</taxon>
        <taxon>Euteleostomi</taxon>
        <taxon>Mammalia</taxon>
        <taxon>Eutheria</taxon>
        <taxon>Laurasiatheria</taxon>
        <taxon>Artiodactyla</taxon>
        <taxon>Suina</taxon>
        <taxon>Suidae</taxon>
        <taxon>Sus</taxon>
    </lineage>
</organism>
<dbReference type="GO" id="GO:0046872">
    <property type="term" value="F:metal ion binding"/>
    <property type="evidence" value="ECO:0007669"/>
    <property type="project" value="UniProtKB-KW"/>
</dbReference>
<accession>A0A8D1R7Z1</accession>
<protein>
    <recommendedName>
        <fullName evidence="3">hydroxymethylglutaryl-CoA lyase</fullName>
        <ecNumber evidence="3">4.1.3.4</ecNumber>
    </recommendedName>
</protein>
<evidence type="ECO:0000259" key="7">
    <source>
        <dbReference type="PROSITE" id="PS50991"/>
    </source>
</evidence>
<evidence type="ECO:0000313" key="8">
    <source>
        <dbReference type="Ensembl" id="ENSSSCP00055030282.1"/>
    </source>
</evidence>
<dbReference type="Ensembl" id="ENSSSCT00030071943.1">
    <property type="protein sequence ID" value="ENSSSCP00030032802.1"/>
    <property type="gene ID" value="ENSSSCG00030051502.1"/>
</dbReference>
<comment type="pathway">
    <text evidence="1">Metabolic intermediate metabolism; (S)-3-hydroxy-3-methylglutaryl-CoA degradation; acetoacetate from (S)-3-hydroxy-3-methylglutaryl-CoA: step 1/1.</text>
</comment>
<dbReference type="Ensembl" id="ENSSSCT00055038116.1">
    <property type="protein sequence ID" value="ENSSSCP00055030282.1"/>
    <property type="gene ID" value="ENSSSCG00055019164.1"/>
</dbReference>
<dbReference type="UniPathway" id="UPA00896">
    <property type="reaction ID" value="UER00863"/>
</dbReference>
<dbReference type="InterPro" id="IPR000891">
    <property type="entry name" value="PYR_CT"/>
</dbReference>
<gene>
    <name evidence="8" type="primary">HMGCL</name>
</gene>
<evidence type="ECO:0000256" key="4">
    <source>
        <dbReference type="ARBA" id="ARBA00022723"/>
    </source>
</evidence>
<dbReference type="Proteomes" id="UP000694724">
    <property type="component" value="Unplaced"/>
</dbReference>
<dbReference type="AlphaFoldDB" id="A0A8D1R7Z1"/>
<keyword evidence="4" id="KW-0479">Metal-binding</keyword>
<dbReference type="PROSITE" id="PS50991">
    <property type="entry name" value="PYR_CT"/>
    <property type="match status" value="1"/>
</dbReference>
<keyword evidence="5" id="KW-0456">Lyase</keyword>
<evidence type="ECO:0000256" key="3">
    <source>
        <dbReference type="ARBA" id="ARBA00012910"/>
    </source>
</evidence>
<dbReference type="GO" id="GO:0004419">
    <property type="term" value="F:hydroxymethylglutaryl-CoA lyase activity"/>
    <property type="evidence" value="ECO:0007669"/>
    <property type="project" value="UniProtKB-EC"/>
</dbReference>
<comment type="catalytic activity">
    <reaction evidence="6">
        <text>(3S)-3-hydroxy-3-methylglutaryl-CoA = acetoacetate + acetyl-CoA</text>
        <dbReference type="Rhea" id="RHEA:24404"/>
        <dbReference type="ChEBI" id="CHEBI:13705"/>
        <dbReference type="ChEBI" id="CHEBI:43074"/>
        <dbReference type="ChEBI" id="CHEBI:57288"/>
        <dbReference type="EC" id="4.1.3.4"/>
    </reaction>
</comment>
<dbReference type="EC" id="4.1.3.4" evidence="3"/>
<evidence type="ECO:0000256" key="1">
    <source>
        <dbReference type="ARBA" id="ARBA00005143"/>
    </source>
</evidence>
<evidence type="ECO:0000313" key="9">
    <source>
        <dbReference type="Proteomes" id="UP000694724"/>
    </source>
</evidence>